<dbReference type="SUPFAM" id="SSF52540">
    <property type="entry name" value="P-loop containing nucleoside triphosphate hydrolases"/>
    <property type="match status" value="1"/>
</dbReference>
<gene>
    <name evidence="10" type="ORF">S06H3_10630</name>
</gene>
<dbReference type="PANTHER" id="PTHR43297:SF14">
    <property type="entry name" value="ATPASE AAA-TYPE CORE DOMAIN-CONTAINING PROTEIN"/>
    <property type="match status" value="1"/>
</dbReference>
<dbReference type="CDD" id="cd03257">
    <property type="entry name" value="ABC_NikE_OppD_transporters"/>
    <property type="match status" value="1"/>
</dbReference>
<evidence type="ECO:0000256" key="8">
    <source>
        <dbReference type="ARBA" id="ARBA00023136"/>
    </source>
</evidence>
<feature type="non-terminal residue" evidence="10">
    <location>
        <position position="238"/>
    </location>
</feature>
<reference evidence="10" key="1">
    <citation type="journal article" date="2014" name="Front. Microbiol.">
        <title>High frequency of phylogenetically diverse reductive dehalogenase-homologous genes in deep subseafloor sedimentary metagenomes.</title>
        <authorList>
            <person name="Kawai M."/>
            <person name="Futagami T."/>
            <person name="Toyoda A."/>
            <person name="Takaki Y."/>
            <person name="Nishi S."/>
            <person name="Hori S."/>
            <person name="Arai W."/>
            <person name="Tsubouchi T."/>
            <person name="Morono Y."/>
            <person name="Uchiyama I."/>
            <person name="Ito T."/>
            <person name="Fujiyama A."/>
            <person name="Inagaki F."/>
            <person name="Takami H."/>
        </authorList>
    </citation>
    <scope>NUCLEOTIDE SEQUENCE</scope>
    <source>
        <strain evidence="10">Expedition CK06-06</strain>
    </source>
</reference>
<dbReference type="GO" id="GO:0005886">
    <property type="term" value="C:plasma membrane"/>
    <property type="evidence" value="ECO:0007669"/>
    <property type="project" value="UniProtKB-SubCell"/>
</dbReference>
<comment type="subcellular location">
    <subcellularLocation>
        <location evidence="1">Cell membrane</location>
        <topology evidence="1">Peripheral membrane protein</topology>
    </subcellularLocation>
</comment>
<dbReference type="AlphaFoldDB" id="X1MSZ3"/>
<evidence type="ECO:0000256" key="2">
    <source>
        <dbReference type="ARBA" id="ARBA00022448"/>
    </source>
</evidence>
<proteinExistence type="predicted"/>
<keyword evidence="3" id="KW-1003">Cell membrane</keyword>
<keyword evidence="8" id="KW-0472">Membrane</keyword>
<name>X1MSZ3_9ZZZZ</name>
<organism evidence="10">
    <name type="scientific">marine sediment metagenome</name>
    <dbReference type="NCBI Taxonomy" id="412755"/>
    <lineage>
        <taxon>unclassified sequences</taxon>
        <taxon>metagenomes</taxon>
        <taxon>ecological metagenomes</taxon>
    </lineage>
</organism>
<dbReference type="GO" id="GO:0016887">
    <property type="term" value="F:ATP hydrolysis activity"/>
    <property type="evidence" value="ECO:0007669"/>
    <property type="project" value="InterPro"/>
</dbReference>
<dbReference type="SMART" id="SM00382">
    <property type="entry name" value="AAA"/>
    <property type="match status" value="1"/>
</dbReference>
<dbReference type="PROSITE" id="PS50893">
    <property type="entry name" value="ABC_TRANSPORTER_2"/>
    <property type="match status" value="1"/>
</dbReference>
<dbReference type="PROSITE" id="PS00211">
    <property type="entry name" value="ABC_TRANSPORTER_1"/>
    <property type="match status" value="1"/>
</dbReference>
<protein>
    <recommendedName>
        <fullName evidence="9">ABC transporter domain-containing protein</fullName>
    </recommendedName>
</protein>
<evidence type="ECO:0000256" key="7">
    <source>
        <dbReference type="ARBA" id="ARBA00022967"/>
    </source>
</evidence>
<dbReference type="InterPro" id="IPR003593">
    <property type="entry name" value="AAA+_ATPase"/>
</dbReference>
<accession>X1MSZ3</accession>
<evidence type="ECO:0000259" key="9">
    <source>
        <dbReference type="PROSITE" id="PS50893"/>
    </source>
</evidence>
<dbReference type="InterPro" id="IPR003439">
    <property type="entry name" value="ABC_transporter-like_ATP-bd"/>
</dbReference>
<dbReference type="EMBL" id="BARV01004966">
    <property type="protein sequence ID" value="GAI09484.1"/>
    <property type="molecule type" value="Genomic_DNA"/>
</dbReference>
<dbReference type="Pfam" id="PF00005">
    <property type="entry name" value="ABC_tran"/>
    <property type="match status" value="1"/>
</dbReference>
<comment type="caution">
    <text evidence="10">The sequence shown here is derived from an EMBL/GenBank/DDBJ whole genome shotgun (WGS) entry which is preliminary data.</text>
</comment>
<evidence type="ECO:0000256" key="4">
    <source>
        <dbReference type="ARBA" id="ARBA00022519"/>
    </source>
</evidence>
<evidence type="ECO:0000256" key="3">
    <source>
        <dbReference type="ARBA" id="ARBA00022475"/>
    </source>
</evidence>
<keyword evidence="6" id="KW-0067">ATP-binding</keyword>
<dbReference type="PANTHER" id="PTHR43297">
    <property type="entry name" value="OLIGOPEPTIDE TRANSPORT ATP-BINDING PROTEIN APPD"/>
    <property type="match status" value="1"/>
</dbReference>
<evidence type="ECO:0000256" key="1">
    <source>
        <dbReference type="ARBA" id="ARBA00004202"/>
    </source>
</evidence>
<keyword evidence="7" id="KW-1278">Translocase</keyword>
<sequence length="238" mass="25950">MLLEIKDLQVEYIVPGGVAEAVNKASLNVTEGESLGLAGESGCGKTTLGNAILRILPGGGQIKGGSINLNGIGLVKLREEEMRQIRWKEISMVFQGAMNSFDPTMIIENQIAEAILIHQRGTSKETALGRTRELLRLCEINPLLGKSYPHELSGGMKQRACIAMALALQPKLLIADEITTALDVMTQAQIFTLLRDMRRKFNLSMIIISHDLTVLAKNCNRLAIMYAGHIVEIGTIQG</sequence>
<keyword evidence="4" id="KW-0997">Cell inner membrane</keyword>
<dbReference type="InterPro" id="IPR017871">
    <property type="entry name" value="ABC_transporter-like_CS"/>
</dbReference>
<keyword evidence="5" id="KW-0547">Nucleotide-binding</keyword>
<dbReference type="GO" id="GO:0005524">
    <property type="term" value="F:ATP binding"/>
    <property type="evidence" value="ECO:0007669"/>
    <property type="project" value="UniProtKB-KW"/>
</dbReference>
<keyword evidence="2" id="KW-0813">Transport</keyword>
<evidence type="ECO:0000256" key="5">
    <source>
        <dbReference type="ARBA" id="ARBA00022741"/>
    </source>
</evidence>
<feature type="domain" description="ABC transporter" evidence="9">
    <location>
        <begin position="3"/>
        <end position="238"/>
    </location>
</feature>
<dbReference type="InterPro" id="IPR027417">
    <property type="entry name" value="P-loop_NTPase"/>
</dbReference>
<dbReference type="Gene3D" id="3.40.50.300">
    <property type="entry name" value="P-loop containing nucleotide triphosphate hydrolases"/>
    <property type="match status" value="1"/>
</dbReference>
<dbReference type="InterPro" id="IPR050388">
    <property type="entry name" value="ABC_Ni/Peptide_Import"/>
</dbReference>
<evidence type="ECO:0000313" key="10">
    <source>
        <dbReference type="EMBL" id="GAI09484.1"/>
    </source>
</evidence>
<evidence type="ECO:0000256" key="6">
    <source>
        <dbReference type="ARBA" id="ARBA00022840"/>
    </source>
</evidence>